<dbReference type="InterPro" id="IPR002912">
    <property type="entry name" value="ACT_dom"/>
</dbReference>
<name>X1F2D9_9ZZZZ</name>
<feature type="domain" description="ACT" evidence="1">
    <location>
        <begin position="1"/>
        <end position="67"/>
    </location>
</feature>
<evidence type="ECO:0000313" key="2">
    <source>
        <dbReference type="EMBL" id="GAH39092.1"/>
    </source>
</evidence>
<dbReference type="AlphaFoldDB" id="X1F2D9"/>
<sequence>ALFKALGGFASNGINITKLESYQLGGSFNATMFYADIEGHPDEQRVKLAMEELDFFSHEVQTLGVYPASPFRQEFKAQEQQANALP</sequence>
<organism evidence="2">
    <name type="scientific">marine sediment metagenome</name>
    <dbReference type="NCBI Taxonomy" id="412755"/>
    <lineage>
        <taxon>unclassified sequences</taxon>
        <taxon>metagenomes</taxon>
        <taxon>ecological metagenomes</taxon>
    </lineage>
</organism>
<dbReference type="EMBL" id="BARU01013633">
    <property type="protein sequence ID" value="GAH39092.1"/>
    <property type="molecule type" value="Genomic_DNA"/>
</dbReference>
<dbReference type="SUPFAM" id="SSF55021">
    <property type="entry name" value="ACT-like"/>
    <property type="match status" value="1"/>
</dbReference>
<reference evidence="2" key="1">
    <citation type="journal article" date="2014" name="Front. Microbiol.">
        <title>High frequency of phylogenetically diverse reductive dehalogenase-homologous genes in deep subseafloor sedimentary metagenomes.</title>
        <authorList>
            <person name="Kawai M."/>
            <person name="Futagami T."/>
            <person name="Toyoda A."/>
            <person name="Takaki Y."/>
            <person name="Nishi S."/>
            <person name="Hori S."/>
            <person name="Arai W."/>
            <person name="Tsubouchi T."/>
            <person name="Morono Y."/>
            <person name="Uchiyama I."/>
            <person name="Ito T."/>
            <person name="Fujiyama A."/>
            <person name="Inagaki F."/>
            <person name="Takami H."/>
        </authorList>
    </citation>
    <scope>NUCLEOTIDE SEQUENCE</scope>
    <source>
        <strain evidence="2">Expedition CK06-06</strain>
    </source>
</reference>
<protein>
    <recommendedName>
        <fullName evidence="1">ACT domain-containing protein</fullName>
    </recommendedName>
</protein>
<evidence type="ECO:0000259" key="1">
    <source>
        <dbReference type="PROSITE" id="PS51671"/>
    </source>
</evidence>
<feature type="non-terminal residue" evidence="2">
    <location>
        <position position="1"/>
    </location>
</feature>
<dbReference type="Gene3D" id="3.30.70.260">
    <property type="match status" value="1"/>
</dbReference>
<dbReference type="InterPro" id="IPR045865">
    <property type="entry name" value="ACT-like_dom_sf"/>
</dbReference>
<dbReference type="CDD" id="cd04905">
    <property type="entry name" value="ACT_CM-PDT"/>
    <property type="match status" value="1"/>
</dbReference>
<comment type="caution">
    <text evidence="2">The sequence shown here is derived from an EMBL/GenBank/DDBJ whole genome shotgun (WGS) entry which is preliminary data.</text>
</comment>
<gene>
    <name evidence="2" type="ORF">S03H2_24509</name>
</gene>
<proteinExistence type="predicted"/>
<dbReference type="PROSITE" id="PS51671">
    <property type="entry name" value="ACT"/>
    <property type="match status" value="1"/>
</dbReference>
<accession>X1F2D9</accession>